<reference evidence="1" key="1">
    <citation type="submission" date="2017-04" db="EMBL/GenBank/DDBJ databases">
        <authorList>
            <person name="Varghese N."/>
            <person name="Submissions S."/>
        </authorList>
    </citation>
    <scope>NUCLEOTIDE SEQUENCE</scope>
    <source>
        <strain evidence="1">WTE2008</strain>
    </source>
</reference>
<organism evidence="1 2">
    <name type="scientific">Aristaeella lactis</name>
    <dbReference type="NCBI Taxonomy" id="3046383"/>
    <lineage>
        <taxon>Bacteria</taxon>
        <taxon>Bacillati</taxon>
        <taxon>Bacillota</taxon>
        <taxon>Clostridia</taxon>
        <taxon>Eubacteriales</taxon>
        <taxon>Aristaeellaceae</taxon>
        <taxon>Aristaeella</taxon>
    </lineage>
</organism>
<gene>
    <name evidence="1" type="ORF">SAMN06297397_2997</name>
</gene>
<sequence length="172" mass="19533">MDDEHVKHMKRCYELAISAGKKGYDTFGAVLVHNGKILEEAENTSDYVHRIFGHAEFNLVHKCANKYSDEILENAVVYSSCAPCERCLAAIASLGVHQIVCGVSYKEFCKLLPFDYQALDREGLLKQLGIQMTLTESVLEEEGMHVFEWWGGEYRPLEELIAEMDAVKKKQK</sequence>
<accession>A0AC61PQB0</accession>
<evidence type="ECO:0000313" key="2">
    <source>
        <dbReference type="Proteomes" id="UP000192328"/>
    </source>
</evidence>
<proteinExistence type="predicted"/>
<keyword evidence="2" id="KW-1185">Reference proteome</keyword>
<evidence type="ECO:0000313" key="1">
    <source>
        <dbReference type="EMBL" id="SMC88463.1"/>
    </source>
</evidence>
<protein>
    <submittedName>
        <fullName evidence="1">Cytidine and deoxycytidylate deaminase zinc-binding region</fullName>
    </submittedName>
</protein>
<comment type="caution">
    <text evidence="1">The sequence shown here is derived from an EMBL/GenBank/DDBJ whole genome shotgun (WGS) entry which is preliminary data.</text>
</comment>
<dbReference type="EMBL" id="FWXZ01000008">
    <property type="protein sequence ID" value="SMC88463.1"/>
    <property type="molecule type" value="Genomic_DNA"/>
</dbReference>
<name>A0AC61PQB0_9FIRM</name>
<dbReference type="Proteomes" id="UP000192328">
    <property type="component" value="Unassembled WGS sequence"/>
</dbReference>